<evidence type="ECO:0000313" key="2">
    <source>
        <dbReference type="EMBL" id="EEE59191.1"/>
    </source>
</evidence>
<dbReference type="AlphaFoldDB" id="B9F8U3"/>
<proteinExistence type="predicted"/>
<reference evidence="2" key="2">
    <citation type="submission" date="2008-12" db="EMBL/GenBank/DDBJ databases">
        <title>Improved gene annotation of the rice (Oryza sativa) genomes.</title>
        <authorList>
            <person name="Wang J."/>
            <person name="Li R."/>
            <person name="Fan W."/>
            <person name="Huang Q."/>
            <person name="Zhang J."/>
            <person name="Zhou Y."/>
            <person name="Hu Y."/>
            <person name="Zi S."/>
            <person name="Li J."/>
            <person name="Ni P."/>
            <person name="Zheng H."/>
            <person name="Zhang Y."/>
            <person name="Zhao M."/>
            <person name="Hao Q."/>
            <person name="McDermott J."/>
            <person name="Samudrala R."/>
            <person name="Kristiansen K."/>
            <person name="Wong G.K.-S."/>
        </authorList>
    </citation>
    <scope>NUCLEOTIDE SEQUENCE</scope>
</reference>
<dbReference type="Proteomes" id="UP000007752">
    <property type="component" value="Chromosome 3"/>
</dbReference>
<accession>B9F8U3</accession>
<gene>
    <name evidence="2" type="ORF">OsJ_11129</name>
</gene>
<name>B9F8U3_ORYSJ</name>
<dbReference type="EMBL" id="CM000140">
    <property type="protein sequence ID" value="EEE59191.1"/>
    <property type="molecule type" value="Genomic_DNA"/>
</dbReference>
<sequence>MMAMSPLLTNKDEFPAVSRRNGGEAGEEEVVAKRMVATPGSEEVPTTGEGPPELRDGRGARRRRRGG</sequence>
<evidence type="ECO:0000256" key="1">
    <source>
        <dbReference type="SAM" id="MobiDB-lite"/>
    </source>
</evidence>
<protein>
    <submittedName>
        <fullName evidence="2">Uncharacterized protein</fullName>
    </submittedName>
</protein>
<feature type="region of interest" description="Disordered" evidence="1">
    <location>
        <begin position="1"/>
        <end position="67"/>
    </location>
</feature>
<organism evidence="2">
    <name type="scientific">Oryza sativa subsp. japonica</name>
    <name type="common">Rice</name>
    <dbReference type="NCBI Taxonomy" id="39947"/>
    <lineage>
        <taxon>Eukaryota</taxon>
        <taxon>Viridiplantae</taxon>
        <taxon>Streptophyta</taxon>
        <taxon>Embryophyta</taxon>
        <taxon>Tracheophyta</taxon>
        <taxon>Spermatophyta</taxon>
        <taxon>Magnoliopsida</taxon>
        <taxon>Liliopsida</taxon>
        <taxon>Poales</taxon>
        <taxon>Poaceae</taxon>
        <taxon>BOP clade</taxon>
        <taxon>Oryzoideae</taxon>
        <taxon>Oryzeae</taxon>
        <taxon>Oryzinae</taxon>
        <taxon>Oryza</taxon>
        <taxon>Oryza sativa</taxon>
    </lineage>
</organism>
<feature type="compositionally biased region" description="Low complexity" evidence="1">
    <location>
        <begin position="38"/>
        <end position="51"/>
    </location>
</feature>
<reference evidence="2" key="1">
    <citation type="journal article" date="2005" name="PLoS Biol.">
        <title>The genomes of Oryza sativa: a history of duplications.</title>
        <authorList>
            <person name="Yu J."/>
            <person name="Wang J."/>
            <person name="Lin W."/>
            <person name="Li S."/>
            <person name="Li H."/>
            <person name="Zhou J."/>
            <person name="Ni P."/>
            <person name="Dong W."/>
            <person name="Hu S."/>
            <person name="Zeng C."/>
            <person name="Zhang J."/>
            <person name="Zhang Y."/>
            <person name="Li R."/>
            <person name="Xu Z."/>
            <person name="Li S."/>
            <person name="Li X."/>
            <person name="Zheng H."/>
            <person name="Cong L."/>
            <person name="Lin L."/>
            <person name="Yin J."/>
            <person name="Geng J."/>
            <person name="Li G."/>
            <person name="Shi J."/>
            <person name="Liu J."/>
            <person name="Lv H."/>
            <person name="Li J."/>
            <person name="Wang J."/>
            <person name="Deng Y."/>
            <person name="Ran L."/>
            <person name="Shi X."/>
            <person name="Wang X."/>
            <person name="Wu Q."/>
            <person name="Li C."/>
            <person name="Ren X."/>
            <person name="Wang J."/>
            <person name="Wang X."/>
            <person name="Li D."/>
            <person name="Liu D."/>
            <person name="Zhang X."/>
            <person name="Ji Z."/>
            <person name="Zhao W."/>
            <person name="Sun Y."/>
            <person name="Zhang Z."/>
            <person name="Bao J."/>
            <person name="Han Y."/>
            <person name="Dong L."/>
            <person name="Ji J."/>
            <person name="Chen P."/>
            <person name="Wu S."/>
            <person name="Liu J."/>
            <person name="Xiao Y."/>
            <person name="Bu D."/>
            <person name="Tan J."/>
            <person name="Yang L."/>
            <person name="Ye C."/>
            <person name="Zhang J."/>
            <person name="Xu J."/>
            <person name="Zhou Y."/>
            <person name="Yu Y."/>
            <person name="Zhang B."/>
            <person name="Zhuang S."/>
            <person name="Wei H."/>
            <person name="Liu B."/>
            <person name="Lei M."/>
            <person name="Yu H."/>
            <person name="Li Y."/>
            <person name="Xu H."/>
            <person name="Wei S."/>
            <person name="He X."/>
            <person name="Fang L."/>
            <person name="Zhang Z."/>
            <person name="Zhang Y."/>
            <person name="Huang X."/>
            <person name="Su Z."/>
            <person name="Tong W."/>
            <person name="Li J."/>
            <person name="Tong Z."/>
            <person name="Li S."/>
            <person name="Ye J."/>
            <person name="Wang L."/>
            <person name="Fang L."/>
            <person name="Lei T."/>
            <person name="Chen C."/>
            <person name="Chen H."/>
            <person name="Xu Z."/>
            <person name="Li H."/>
            <person name="Huang H."/>
            <person name="Zhang F."/>
            <person name="Xu H."/>
            <person name="Li N."/>
            <person name="Zhao C."/>
            <person name="Li S."/>
            <person name="Dong L."/>
            <person name="Huang Y."/>
            <person name="Li L."/>
            <person name="Xi Y."/>
            <person name="Qi Q."/>
            <person name="Li W."/>
            <person name="Zhang B."/>
            <person name="Hu W."/>
            <person name="Zhang Y."/>
            <person name="Tian X."/>
            <person name="Jiao Y."/>
            <person name="Liang X."/>
            <person name="Jin J."/>
            <person name="Gao L."/>
            <person name="Zheng W."/>
            <person name="Hao B."/>
            <person name="Liu S."/>
            <person name="Wang W."/>
            <person name="Yuan L."/>
            <person name="Cao M."/>
            <person name="McDermott J."/>
            <person name="Samudrala R."/>
            <person name="Wang J."/>
            <person name="Wong G.K."/>
            <person name="Yang H."/>
        </authorList>
    </citation>
    <scope>NUCLEOTIDE SEQUENCE [LARGE SCALE GENOMIC DNA]</scope>
</reference>